<name>A0A937LJX0_9GAMM</name>
<gene>
    <name evidence="2" type="ORF">ISQ64_03045</name>
</gene>
<dbReference type="AlphaFoldDB" id="A0A937LJX0"/>
<feature type="transmembrane region" description="Helical" evidence="1">
    <location>
        <begin position="31"/>
        <end position="51"/>
    </location>
</feature>
<comment type="caution">
    <text evidence="2">The sequence shown here is derived from an EMBL/GenBank/DDBJ whole genome shotgun (WGS) entry which is preliminary data.</text>
</comment>
<evidence type="ECO:0000313" key="2">
    <source>
        <dbReference type="EMBL" id="MBL6818364.1"/>
    </source>
</evidence>
<keyword evidence="1" id="KW-1133">Transmembrane helix</keyword>
<proteinExistence type="predicted"/>
<dbReference type="EMBL" id="JADHQD010000013">
    <property type="protein sequence ID" value="MBL6818364.1"/>
    <property type="molecule type" value="Genomic_DNA"/>
</dbReference>
<keyword evidence="1" id="KW-0472">Membrane</keyword>
<keyword evidence="1" id="KW-0812">Transmembrane</keyword>
<evidence type="ECO:0000313" key="3">
    <source>
        <dbReference type="Proteomes" id="UP000711391"/>
    </source>
</evidence>
<accession>A0A937LJX0</accession>
<protein>
    <submittedName>
        <fullName evidence="2">Uncharacterized protein</fullName>
    </submittedName>
</protein>
<organism evidence="2 3">
    <name type="scientific">SAR86 cluster bacterium</name>
    <dbReference type="NCBI Taxonomy" id="2030880"/>
    <lineage>
        <taxon>Bacteria</taxon>
        <taxon>Pseudomonadati</taxon>
        <taxon>Pseudomonadota</taxon>
        <taxon>Gammaproteobacteria</taxon>
        <taxon>SAR86 cluster</taxon>
    </lineage>
</organism>
<evidence type="ECO:0000256" key="1">
    <source>
        <dbReference type="SAM" id="Phobius"/>
    </source>
</evidence>
<reference evidence="2" key="1">
    <citation type="submission" date="2020-10" db="EMBL/GenBank/DDBJ databases">
        <title>Microbiome of the Black Sea water column analyzed by genome centric metagenomics.</title>
        <authorList>
            <person name="Cabello-Yeves P.J."/>
            <person name="Callieri C."/>
            <person name="Picazo A."/>
            <person name="Mehrshad M."/>
            <person name="Haro-Moreno J.M."/>
            <person name="Roda-Garcia J."/>
            <person name="Dzembekova N."/>
            <person name="Slabakova V."/>
            <person name="Slabakova N."/>
            <person name="Moncheva S."/>
            <person name="Rodriguez-Valera F."/>
        </authorList>
    </citation>
    <scope>NUCLEOTIDE SEQUENCE</scope>
    <source>
        <strain evidence="2">BS307-5m-G50</strain>
    </source>
</reference>
<sequence length="259" mass="29908">MIYIYILALFSLLPIFAYVLSQKTINKGYVFGISFLIIIFCIFSFSGKYSFLGSVKEQNINAKILLSIEQDIKVPNELVSLFDIRINQDEKVFWAQSYIFKAISEKKLNSAESLISIFEKYFKSSDEKYLFYTLYTQLRDAKYPIYRESKLILELSLPDGCKKFQGNASLFIMNGPKIPIASKDFINDSKVILENTNSSIPGFDLASAYLNQETIDLKIFLECEEIAGIFTTDNVFLFDQNMHINQHIIQSNEWLKKTQ</sequence>
<dbReference type="Proteomes" id="UP000711391">
    <property type="component" value="Unassembled WGS sequence"/>
</dbReference>